<dbReference type="PANTHER" id="PTHR47756">
    <property type="entry name" value="BLL6612 PROTEIN-RELATED"/>
    <property type="match status" value="1"/>
</dbReference>
<dbReference type="Proteomes" id="UP000326702">
    <property type="component" value="Chromosome"/>
</dbReference>
<evidence type="ECO:0000259" key="8">
    <source>
        <dbReference type="Pfam" id="PF20239"/>
    </source>
</evidence>
<keyword evidence="10" id="KW-1185">Reference proteome</keyword>
<feature type="domain" description="RNA polymerase sigma-70 region 2" evidence="6">
    <location>
        <begin position="15"/>
        <end position="79"/>
    </location>
</feature>
<dbReference type="Gene3D" id="1.10.1740.10">
    <property type="match status" value="1"/>
</dbReference>
<dbReference type="Gene3D" id="1.10.10.10">
    <property type="entry name" value="Winged helix-like DNA-binding domain superfamily/Winged helix DNA-binding domain"/>
    <property type="match status" value="1"/>
</dbReference>
<evidence type="ECO:0000256" key="3">
    <source>
        <dbReference type="ARBA" id="ARBA00023082"/>
    </source>
</evidence>
<keyword evidence="3" id="KW-0731">Sigma factor</keyword>
<name>A0A5P9Q6I7_9MICO</name>
<dbReference type="Pfam" id="PF04542">
    <property type="entry name" value="Sigma70_r2"/>
    <property type="match status" value="1"/>
</dbReference>
<accession>A0A5P9Q6I7</accession>
<evidence type="ECO:0000259" key="6">
    <source>
        <dbReference type="Pfam" id="PF04542"/>
    </source>
</evidence>
<keyword evidence="2" id="KW-0805">Transcription regulation</keyword>
<evidence type="ECO:0000256" key="4">
    <source>
        <dbReference type="ARBA" id="ARBA00023163"/>
    </source>
</evidence>
<feature type="region of interest" description="Disordered" evidence="5">
    <location>
        <begin position="85"/>
        <end position="105"/>
    </location>
</feature>
<sequence>MTSSDRAGEPLEDVWRRYAPDVLGAVARHHGDFGRAEDAVQEALVAASLSWPVDGLPRDPKAWLVTVASRRYVDSWRSDTARERRELEDAARAPSDALLAPGADAAPASQHDDTLTLLVLCCHPVLPPSSQVALTLRAVAGLTTAQVARAHLVPEATMAQRISRAKAKLREAGARFVPPPVEELPARVAAVSQVLYLVFTEGHTTTSGTGLVDVSFADEAIRLARELHRLVPSDDEVTGLLALMLLTHARRAARTTADGALVPLGVQDRRLWDRALITEGVALVEAVLPVGRVGPYQLQAAIAAVHDEAATPGDTDWAEIDALYGMLERVAPGPVVTMNHAVAVAEVGGPAAGLAMVEPLRTDRTLRRHHRLHAVRAHLLERLGETAEARAEFQIAAELTTSVVEQRYLNERAAALRPRRAGD</sequence>
<reference evidence="9 10" key="1">
    <citation type="submission" date="2019-10" db="EMBL/GenBank/DDBJ databases">
        <title>Genome sequence of Luteimicrobium xylanilyticum HY-24.</title>
        <authorList>
            <person name="Kim D.Y."/>
            <person name="Park H.-Y."/>
        </authorList>
    </citation>
    <scope>NUCLEOTIDE SEQUENCE [LARGE SCALE GENOMIC DNA]</scope>
    <source>
        <strain evidence="9 10">HY-24</strain>
    </source>
</reference>
<dbReference type="InterPro" id="IPR007627">
    <property type="entry name" value="RNA_pol_sigma70_r2"/>
</dbReference>
<dbReference type="InterPro" id="IPR013325">
    <property type="entry name" value="RNA_pol_sigma_r2"/>
</dbReference>
<evidence type="ECO:0000313" key="10">
    <source>
        <dbReference type="Proteomes" id="UP000326702"/>
    </source>
</evidence>
<dbReference type="OrthoDB" id="9780299at2"/>
<dbReference type="RefSeq" id="WP_036954302.1">
    <property type="nucleotide sequence ID" value="NZ_BAABIH010000013.1"/>
</dbReference>
<dbReference type="SUPFAM" id="SSF88659">
    <property type="entry name" value="Sigma3 and sigma4 domains of RNA polymerase sigma factors"/>
    <property type="match status" value="1"/>
</dbReference>
<dbReference type="NCBIfam" id="TIGR02937">
    <property type="entry name" value="sigma70-ECF"/>
    <property type="match status" value="1"/>
</dbReference>
<dbReference type="GO" id="GO:0003677">
    <property type="term" value="F:DNA binding"/>
    <property type="evidence" value="ECO:0007669"/>
    <property type="project" value="InterPro"/>
</dbReference>
<dbReference type="InterPro" id="IPR046531">
    <property type="entry name" value="DUF6596"/>
</dbReference>
<dbReference type="EMBL" id="CP045529">
    <property type="protein sequence ID" value="QFU96720.1"/>
    <property type="molecule type" value="Genomic_DNA"/>
</dbReference>
<dbReference type="KEGG" id="lxl:KDY119_00207"/>
<keyword evidence="4" id="KW-0804">Transcription</keyword>
<evidence type="ECO:0000256" key="5">
    <source>
        <dbReference type="SAM" id="MobiDB-lite"/>
    </source>
</evidence>
<organism evidence="9 10">
    <name type="scientific">Luteimicrobium xylanilyticum</name>
    <dbReference type="NCBI Taxonomy" id="1133546"/>
    <lineage>
        <taxon>Bacteria</taxon>
        <taxon>Bacillati</taxon>
        <taxon>Actinomycetota</taxon>
        <taxon>Actinomycetes</taxon>
        <taxon>Micrococcales</taxon>
        <taxon>Luteimicrobium</taxon>
    </lineage>
</organism>
<feature type="compositionally biased region" description="Low complexity" evidence="5">
    <location>
        <begin position="92"/>
        <end position="105"/>
    </location>
</feature>
<dbReference type="PANTHER" id="PTHR47756:SF2">
    <property type="entry name" value="BLL6612 PROTEIN"/>
    <property type="match status" value="1"/>
</dbReference>
<dbReference type="InterPro" id="IPR014284">
    <property type="entry name" value="RNA_pol_sigma-70_dom"/>
</dbReference>
<feature type="domain" description="DUF6596" evidence="8">
    <location>
        <begin position="187"/>
        <end position="286"/>
    </location>
</feature>
<dbReference type="InterPro" id="IPR013324">
    <property type="entry name" value="RNA_pol_sigma_r3/r4-like"/>
</dbReference>
<dbReference type="AlphaFoldDB" id="A0A5P9Q6I7"/>
<evidence type="ECO:0008006" key="11">
    <source>
        <dbReference type="Google" id="ProtNLM"/>
    </source>
</evidence>
<dbReference type="GO" id="GO:0006352">
    <property type="term" value="P:DNA-templated transcription initiation"/>
    <property type="evidence" value="ECO:0007669"/>
    <property type="project" value="InterPro"/>
</dbReference>
<dbReference type="GO" id="GO:0016987">
    <property type="term" value="F:sigma factor activity"/>
    <property type="evidence" value="ECO:0007669"/>
    <property type="project" value="UniProtKB-KW"/>
</dbReference>
<evidence type="ECO:0000313" key="9">
    <source>
        <dbReference type="EMBL" id="QFU96720.1"/>
    </source>
</evidence>
<evidence type="ECO:0000256" key="2">
    <source>
        <dbReference type="ARBA" id="ARBA00023015"/>
    </source>
</evidence>
<dbReference type="InterPro" id="IPR036388">
    <property type="entry name" value="WH-like_DNA-bd_sf"/>
</dbReference>
<proteinExistence type="inferred from homology"/>
<comment type="similarity">
    <text evidence="1">Belongs to the sigma-70 factor family. ECF subfamily.</text>
</comment>
<dbReference type="InterPro" id="IPR013249">
    <property type="entry name" value="RNA_pol_sigma70_r4_t2"/>
</dbReference>
<dbReference type="Pfam" id="PF20239">
    <property type="entry name" value="DUF6596"/>
    <property type="match status" value="1"/>
</dbReference>
<dbReference type="SUPFAM" id="SSF88946">
    <property type="entry name" value="Sigma2 domain of RNA polymerase sigma factors"/>
    <property type="match status" value="1"/>
</dbReference>
<dbReference type="Pfam" id="PF08281">
    <property type="entry name" value="Sigma70_r4_2"/>
    <property type="match status" value="1"/>
</dbReference>
<feature type="domain" description="RNA polymerase sigma factor 70 region 4 type 2" evidence="7">
    <location>
        <begin position="118"/>
        <end position="169"/>
    </location>
</feature>
<protein>
    <recommendedName>
        <fullName evidence="11">ECF RNA polymerase sigma factor SigI</fullName>
    </recommendedName>
</protein>
<evidence type="ECO:0000259" key="7">
    <source>
        <dbReference type="Pfam" id="PF08281"/>
    </source>
</evidence>
<evidence type="ECO:0000256" key="1">
    <source>
        <dbReference type="ARBA" id="ARBA00010641"/>
    </source>
</evidence>
<gene>
    <name evidence="9" type="ORF">KDY119_00207</name>
</gene>